<name>V4B4Z0_LOTGI</name>
<comment type="subunit">
    <text evidence="2">Interacts with microtubules.</text>
</comment>
<accession>V4B4Z0</accession>
<feature type="coiled-coil region" evidence="9">
    <location>
        <begin position="31"/>
        <end position="58"/>
    </location>
</feature>
<keyword evidence="9" id="KW-0175">Coiled coil</keyword>
<dbReference type="STRING" id="225164.V4B4Z0"/>
<dbReference type="PANTHER" id="PTHR16056:SF16">
    <property type="entry name" value="REGULATOR OF MICROTUBULE DYNAMICS PROTEIN 1"/>
    <property type="match status" value="1"/>
</dbReference>
<evidence type="ECO:0000256" key="4">
    <source>
        <dbReference type="ARBA" id="ARBA00022737"/>
    </source>
</evidence>
<evidence type="ECO:0000313" key="10">
    <source>
        <dbReference type="EMBL" id="ESO83509.1"/>
    </source>
</evidence>
<keyword evidence="5" id="KW-0802">TPR repeat</keyword>
<evidence type="ECO:0000256" key="1">
    <source>
        <dbReference type="ARBA" id="ARBA00004245"/>
    </source>
</evidence>
<dbReference type="GeneID" id="20250183"/>
<dbReference type="InterPro" id="IPR049039">
    <property type="entry name" value="RMD1-3_a_helical_rpt"/>
</dbReference>
<dbReference type="EMBL" id="KB203660">
    <property type="protein sequence ID" value="ESO83509.1"/>
    <property type="molecule type" value="Genomic_DNA"/>
</dbReference>
<dbReference type="KEGG" id="lgi:LOTGIDRAFT_236543"/>
<evidence type="ECO:0000256" key="7">
    <source>
        <dbReference type="ARBA" id="ARBA00039966"/>
    </source>
</evidence>
<dbReference type="InterPro" id="IPR011990">
    <property type="entry name" value="TPR-like_helical_dom_sf"/>
</dbReference>
<evidence type="ECO:0000256" key="3">
    <source>
        <dbReference type="ARBA" id="ARBA00022490"/>
    </source>
</evidence>
<evidence type="ECO:0000313" key="11">
    <source>
        <dbReference type="Proteomes" id="UP000030746"/>
    </source>
</evidence>
<dbReference type="CTD" id="20250183"/>
<dbReference type="GO" id="GO:0005876">
    <property type="term" value="C:spindle microtubule"/>
    <property type="evidence" value="ECO:0007669"/>
    <property type="project" value="TreeGrafter"/>
</dbReference>
<dbReference type="PANTHER" id="PTHR16056">
    <property type="entry name" value="REGULATOR OF MICROTUBULE DYNAMICS PROTEIN"/>
    <property type="match status" value="1"/>
</dbReference>
<dbReference type="Pfam" id="PF21033">
    <property type="entry name" value="RMD1-3"/>
    <property type="match status" value="1"/>
</dbReference>
<dbReference type="GO" id="GO:0097431">
    <property type="term" value="C:mitotic spindle pole"/>
    <property type="evidence" value="ECO:0007669"/>
    <property type="project" value="TreeGrafter"/>
</dbReference>
<gene>
    <name evidence="10" type="ORF">LOTGIDRAFT_236543</name>
</gene>
<reference evidence="10 11" key="1">
    <citation type="journal article" date="2013" name="Nature">
        <title>Insights into bilaterian evolution from three spiralian genomes.</title>
        <authorList>
            <person name="Simakov O."/>
            <person name="Marletaz F."/>
            <person name="Cho S.J."/>
            <person name="Edsinger-Gonzales E."/>
            <person name="Havlak P."/>
            <person name="Hellsten U."/>
            <person name="Kuo D.H."/>
            <person name="Larsson T."/>
            <person name="Lv J."/>
            <person name="Arendt D."/>
            <person name="Savage R."/>
            <person name="Osoegawa K."/>
            <person name="de Jong P."/>
            <person name="Grimwood J."/>
            <person name="Chapman J.A."/>
            <person name="Shapiro H."/>
            <person name="Aerts A."/>
            <person name="Otillar R.P."/>
            <person name="Terry A.Y."/>
            <person name="Boore J.L."/>
            <person name="Grigoriev I.V."/>
            <person name="Lindberg D.R."/>
            <person name="Seaver E.C."/>
            <person name="Weisblat D.A."/>
            <person name="Putnam N.H."/>
            <person name="Rokhsar D.S."/>
        </authorList>
    </citation>
    <scope>NUCLEOTIDE SEQUENCE [LARGE SCALE GENOMIC DNA]</scope>
</reference>
<dbReference type="Gene3D" id="1.25.40.10">
    <property type="entry name" value="Tetratricopeptide repeat domain"/>
    <property type="match status" value="1"/>
</dbReference>
<evidence type="ECO:0000256" key="8">
    <source>
        <dbReference type="ARBA" id="ARBA00041958"/>
    </source>
</evidence>
<proteinExistence type="predicted"/>
<comment type="subcellular location">
    <subcellularLocation>
        <location evidence="1">Cytoplasm</location>
        <location evidence="1">Cytoskeleton</location>
    </subcellularLocation>
</comment>
<evidence type="ECO:0000256" key="9">
    <source>
        <dbReference type="SAM" id="Coils"/>
    </source>
</evidence>
<dbReference type="AlphaFoldDB" id="V4B4Z0"/>
<evidence type="ECO:0000256" key="6">
    <source>
        <dbReference type="ARBA" id="ARBA00023212"/>
    </source>
</evidence>
<evidence type="ECO:0000256" key="2">
    <source>
        <dbReference type="ARBA" id="ARBA00011375"/>
    </source>
</evidence>
<dbReference type="OMA" id="YRFKEHV"/>
<sequence>MSLKIPTKAYLTTPNPRHRLGSSLTYLIYRINSLHREIRGLTAIILKLREEVQSFQNQFTIRKRRRLQGFYSVTASSGDEDDDIYQDAYGGSDLESLKELTGEYVHLTENSTIDSDKAAEDIFNQTETLFEGTGDNKNLAYELLTANKSKISEKEDFYWRLAKAAYLLAQIKGDQGNAERKKELLYEAAGNASTSLSLYDSNPNSHKWYAITLGSLSDYLSTQEKIKNGFQIKEHIQRAIDLNPTDPSNHYMLGRWCYSVYMLSWIERKVAATLYASPPSATINDALNSFLEADKLKDTKWKENMLFIAKCYIELRNYEKAKEWLNKASIVPIKDPSDKEAQIEIDALKLKYG</sequence>
<organism evidence="10 11">
    <name type="scientific">Lottia gigantea</name>
    <name type="common">Giant owl limpet</name>
    <dbReference type="NCBI Taxonomy" id="225164"/>
    <lineage>
        <taxon>Eukaryota</taxon>
        <taxon>Metazoa</taxon>
        <taxon>Spiralia</taxon>
        <taxon>Lophotrochozoa</taxon>
        <taxon>Mollusca</taxon>
        <taxon>Gastropoda</taxon>
        <taxon>Patellogastropoda</taxon>
        <taxon>Lottioidea</taxon>
        <taxon>Lottiidae</taxon>
        <taxon>Lottia</taxon>
    </lineage>
</organism>
<dbReference type="OrthoDB" id="512473at2759"/>
<evidence type="ECO:0000256" key="5">
    <source>
        <dbReference type="ARBA" id="ARBA00022803"/>
    </source>
</evidence>
<protein>
    <recommendedName>
        <fullName evidence="7">Regulator of microtubule dynamics protein 1</fullName>
    </recommendedName>
    <alternativeName>
        <fullName evidence="8">Protein FAM82B</fullName>
    </alternativeName>
</protein>
<keyword evidence="11" id="KW-1185">Reference proteome</keyword>
<dbReference type="Proteomes" id="UP000030746">
    <property type="component" value="Unassembled WGS sequence"/>
</dbReference>
<dbReference type="GO" id="GO:0005737">
    <property type="term" value="C:cytoplasm"/>
    <property type="evidence" value="ECO:0007669"/>
    <property type="project" value="TreeGrafter"/>
</dbReference>
<dbReference type="GO" id="GO:0008017">
    <property type="term" value="F:microtubule binding"/>
    <property type="evidence" value="ECO:0007669"/>
    <property type="project" value="TreeGrafter"/>
</dbReference>
<dbReference type="SUPFAM" id="SSF48452">
    <property type="entry name" value="TPR-like"/>
    <property type="match status" value="1"/>
</dbReference>
<dbReference type="RefSeq" id="XP_009065766.1">
    <property type="nucleotide sequence ID" value="XM_009067518.1"/>
</dbReference>
<keyword evidence="3" id="KW-0963">Cytoplasm</keyword>
<keyword evidence="4" id="KW-0677">Repeat</keyword>
<keyword evidence="6" id="KW-0206">Cytoskeleton</keyword>
<dbReference type="HOGENOM" id="CLU_046369_0_1_1"/>